<dbReference type="RefSeq" id="WP_021053771.1">
    <property type="nucleotide sequence ID" value="NZ_KE356561.1"/>
</dbReference>
<dbReference type="SMART" id="SM00387">
    <property type="entry name" value="HATPase_c"/>
    <property type="match status" value="1"/>
</dbReference>
<dbReference type="PANTHER" id="PTHR43711">
    <property type="entry name" value="TWO-COMPONENT HISTIDINE KINASE"/>
    <property type="match status" value="1"/>
</dbReference>
<dbReference type="InterPro" id="IPR036890">
    <property type="entry name" value="HATPase_C_sf"/>
</dbReference>
<dbReference type="SMART" id="SM00065">
    <property type="entry name" value="GAF"/>
    <property type="match status" value="1"/>
</dbReference>
<dbReference type="Gene3D" id="3.30.565.10">
    <property type="entry name" value="Histidine kinase-like ATPase, C-terminal domain"/>
    <property type="match status" value="1"/>
</dbReference>
<name>U1NC69_9EURY</name>
<dbReference type="CDD" id="cd00075">
    <property type="entry name" value="HATPase"/>
    <property type="match status" value="1"/>
</dbReference>
<dbReference type="InterPro" id="IPR003661">
    <property type="entry name" value="HisK_dim/P_dom"/>
</dbReference>
<keyword evidence="3" id="KW-0597">Phosphoprotein</keyword>
<keyword evidence="5 8" id="KW-0418">Kinase</keyword>
<dbReference type="InterPro" id="IPR036097">
    <property type="entry name" value="HisK_dim/P_sf"/>
</dbReference>
<evidence type="ECO:0000256" key="1">
    <source>
        <dbReference type="ARBA" id="ARBA00000085"/>
    </source>
</evidence>
<dbReference type="Pfam" id="PF02518">
    <property type="entry name" value="HATPase_c"/>
    <property type="match status" value="1"/>
</dbReference>
<dbReference type="HOGENOM" id="CLU_000445_114_58_2"/>
<dbReference type="InterPro" id="IPR004358">
    <property type="entry name" value="Sig_transdc_His_kin-like_C"/>
</dbReference>
<dbReference type="SUPFAM" id="SSF47384">
    <property type="entry name" value="Homodimeric domain of signal transducing histidine kinase"/>
    <property type="match status" value="1"/>
</dbReference>
<evidence type="ECO:0000256" key="5">
    <source>
        <dbReference type="ARBA" id="ARBA00022777"/>
    </source>
</evidence>
<dbReference type="SMART" id="SM00388">
    <property type="entry name" value="HisKA"/>
    <property type="match status" value="1"/>
</dbReference>
<keyword evidence="6" id="KW-0902">Two-component regulatory system</keyword>
<dbReference type="PANTHER" id="PTHR43711:SF1">
    <property type="entry name" value="HISTIDINE KINASE 1"/>
    <property type="match status" value="1"/>
</dbReference>
<protein>
    <recommendedName>
        <fullName evidence="2">histidine kinase</fullName>
        <ecNumber evidence="2">2.7.13.3</ecNumber>
    </recommendedName>
</protein>
<dbReference type="EMBL" id="KE356561">
    <property type="protein sequence ID" value="ERG94278.1"/>
    <property type="molecule type" value="Genomic_DNA"/>
</dbReference>
<feature type="domain" description="Histidine kinase" evidence="7">
    <location>
        <begin position="181"/>
        <end position="376"/>
    </location>
</feature>
<dbReference type="Gene3D" id="1.10.287.130">
    <property type="match status" value="1"/>
</dbReference>
<dbReference type="InterPro" id="IPR005467">
    <property type="entry name" value="His_kinase_dom"/>
</dbReference>
<gene>
    <name evidence="8" type="ORF">J07HQW2_00712</name>
</gene>
<comment type="catalytic activity">
    <reaction evidence="1">
        <text>ATP + protein L-histidine = ADP + protein N-phospho-L-histidine.</text>
        <dbReference type="EC" id="2.7.13.3"/>
    </reaction>
</comment>
<accession>U1NC69</accession>
<dbReference type="CDD" id="cd00082">
    <property type="entry name" value="HisKA"/>
    <property type="match status" value="1"/>
</dbReference>
<evidence type="ECO:0000256" key="3">
    <source>
        <dbReference type="ARBA" id="ARBA00022553"/>
    </source>
</evidence>
<dbReference type="PROSITE" id="PS50109">
    <property type="entry name" value="HIS_KIN"/>
    <property type="match status" value="1"/>
</dbReference>
<dbReference type="InterPro" id="IPR050736">
    <property type="entry name" value="Sensor_HK_Regulatory"/>
</dbReference>
<evidence type="ECO:0000259" key="7">
    <source>
        <dbReference type="PROSITE" id="PS50109"/>
    </source>
</evidence>
<dbReference type="InterPro" id="IPR029016">
    <property type="entry name" value="GAF-like_dom_sf"/>
</dbReference>
<sequence>MSKGRSTAVQARRELYEVMAADISFNEKAEHALDLGEEYLNADNGHLSKIDQQTDYWKAISSTDPPDGEFPTGLRIDLSTTYCQRTIEQGDSIALHDVPNQGLKTDSAFQTHEIYCYHGTPLRVNGEIYGTVCFVADAPRDHPFTDDETLFAELIARMLEKELQRDQLMNRVNRLEQFASVVSHDLRNPLNVAQGRLSIANEETDSEHIEIAVDAIDRMEGLITDVLAMARQGQDVKETERVNLSSIVKTCWQSVETGNAELLTEVDMIFQANPDRVQQLFENLFRNAIEHGGEDVVVRVGALPKKDGFYVEDDGSGIPDSRHEDVFEAGFSTGDDGIGLGLSIVDAVVSAHNWMIQLTEPATGGTRFEISNIVTIQNS</sequence>
<evidence type="ECO:0000256" key="2">
    <source>
        <dbReference type="ARBA" id="ARBA00012438"/>
    </source>
</evidence>
<reference evidence="8 9" key="1">
    <citation type="journal article" date="2013" name="PLoS ONE">
        <title>Assembly-driven community genomics of a hypersaline microbial ecosystem.</title>
        <authorList>
            <person name="Podell S."/>
            <person name="Ugalde J.A."/>
            <person name="Narasingarao P."/>
            <person name="Banfield J.F."/>
            <person name="Heidelberg K.B."/>
            <person name="Allen E.E."/>
        </authorList>
    </citation>
    <scope>NUCLEOTIDE SEQUENCE [LARGE SCALE GENOMIC DNA]</scope>
    <source>
        <strain evidence="9">J07HQW2</strain>
    </source>
</reference>
<dbReference type="SUPFAM" id="SSF55874">
    <property type="entry name" value="ATPase domain of HSP90 chaperone/DNA topoisomerase II/histidine kinase"/>
    <property type="match status" value="1"/>
</dbReference>
<dbReference type="InterPro" id="IPR003018">
    <property type="entry name" value="GAF"/>
</dbReference>
<evidence type="ECO:0000256" key="4">
    <source>
        <dbReference type="ARBA" id="ARBA00022679"/>
    </source>
</evidence>
<organism evidence="8 9">
    <name type="scientific">Haloquadratum walsbyi J07HQW2</name>
    <dbReference type="NCBI Taxonomy" id="1238425"/>
    <lineage>
        <taxon>Archaea</taxon>
        <taxon>Methanobacteriati</taxon>
        <taxon>Methanobacteriota</taxon>
        <taxon>Stenosarchaea group</taxon>
        <taxon>Halobacteria</taxon>
        <taxon>Halobacteriales</taxon>
        <taxon>Haloferacaceae</taxon>
        <taxon>Haloquadratum</taxon>
    </lineage>
</organism>
<dbReference type="SUPFAM" id="SSF55781">
    <property type="entry name" value="GAF domain-like"/>
    <property type="match status" value="1"/>
</dbReference>
<dbReference type="Proteomes" id="UP000030710">
    <property type="component" value="Unassembled WGS sequence"/>
</dbReference>
<dbReference type="PRINTS" id="PR00344">
    <property type="entry name" value="BCTRLSENSOR"/>
</dbReference>
<dbReference type="Pfam" id="PF00512">
    <property type="entry name" value="HisKA"/>
    <property type="match status" value="1"/>
</dbReference>
<dbReference type="Pfam" id="PF01590">
    <property type="entry name" value="GAF"/>
    <property type="match status" value="1"/>
</dbReference>
<dbReference type="InterPro" id="IPR003594">
    <property type="entry name" value="HATPase_dom"/>
</dbReference>
<dbReference type="AlphaFoldDB" id="U1NC69"/>
<keyword evidence="4" id="KW-0808">Transferase</keyword>
<dbReference type="EC" id="2.7.13.3" evidence="2"/>
<dbReference type="STRING" id="1238425.J07HQW2_00712"/>
<dbReference type="GO" id="GO:0000155">
    <property type="term" value="F:phosphorelay sensor kinase activity"/>
    <property type="evidence" value="ECO:0007669"/>
    <property type="project" value="InterPro"/>
</dbReference>
<evidence type="ECO:0000313" key="9">
    <source>
        <dbReference type="Proteomes" id="UP000030710"/>
    </source>
</evidence>
<dbReference type="Gene3D" id="3.30.450.40">
    <property type="match status" value="1"/>
</dbReference>
<proteinExistence type="predicted"/>
<evidence type="ECO:0000256" key="6">
    <source>
        <dbReference type="ARBA" id="ARBA00023012"/>
    </source>
</evidence>
<evidence type="ECO:0000313" key="8">
    <source>
        <dbReference type="EMBL" id="ERG94278.1"/>
    </source>
</evidence>
<dbReference type="eggNOG" id="arCOG02369">
    <property type="taxonomic scope" value="Archaea"/>
</dbReference>